<keyword evidence="1" id="KW-0472">Membrane</keyword>
<accession>K1XJI7</accession>
<comment type="caution">
    <text evidence="2">The sequence shown here is derived from an EMBL/GenBank/DDBJ whole genome shotgun (WGS) entry which is preliminary data.</text>
</comment>
<keyword evidence="1" id="KW-0812">Transmembrane</keyword>
<name>K1XJI7_9BACT</name>
<evidence type="ECO:0000313" key="2">
    <source>
        <dbReference type="EMBL" id="EKD25366.1"/>
    </source>
</evidence>
<reference evidence="2" key="1">
    <citation type="journal article" date="2012" name="Science">
        <title>Fermentation, hydrogen, and sulfur metabolism in multiple uncultivated bacterial phyla.</title>
        <authorList>
            <person name="Wrighton K.C."/>
            <person name="Thomas B.C."/>
            <person name="Sharon I."/>
            <person name="Miller C.S."/>
            <person name="Castelle C.J."/>
            <person name="VerBerkmoes N.C."/>
            <person name="Wilkins M.J."/>
            <person name="Hettich R.L."/>
            <person name="Lipton M.S."/>
            <person name="Williams K.H."/>
            <person name="Long P.E."/>
            <person name="Banfield J.F."/>
        </authorList>
    </citation>
    <scope>NUCLEOTIDE SEQUENCE [LARGE SCALE GENOMIC DNA]</scope>
</reference>
<organism evidence="2">
    <name type="scientific">uncultured bacterium</name>
    <name type="common">gcode 4</name>
    <dbReference type="NCBI Taxonomy" id="1234023"/>
    <lineage>
        <taxon>Bacteria</taxon>
        <taxon>environmental samples</taxon>
    </lineage>
</organism>
<gene>
    <name evidence="2" type="ORF">ACD_80C00079G0009</name>
</gene>
<dbReference type="AlphaFoldDB" id="K1XJI7"/>
<feature type="transmembrane region" description="Helical" evidence="1">
    <location>
        <begin position="126"/>
        <end position="147"/>
    </location>
</feature>
<protein>
    <submittedName>
        <fullName evidence="2">Uncharacterized protein</fullName>
    </submittedName>
</protein>
<dbReference type="EMBL" id="AMFJ01036086">
    <property type="protein sequence ID" value="EKD25366.1"/>
    <property type="molecule type" value="Genomic_DNA"/>
</dbReference>
<evidence type="ECO:0000256" key="1">
    <source>
        <dbReference type="SAM" id="Phobius"/>
    </source>
</evidence>
<keyword evidence="1" id="KW-1133">Transmembrane helix</keyword>
<proteinExistence type="predicted"/>
<sequence length="599" mass="69525">MNSKNLKKTYVQTYEKFFFENQTVISAPFVLNRSGDILNNYSGVGIKQKIPLRMYIGYTRSATKWISVDKIYHLDMNEYQFIESNAVEYAPYFADINKELEKKYAKSLWEDEGIQINILSELPRGVGLWFGSILALLLSVVVNRIYWDMDISGLESLKTKNIDEVISDSWNSFYKILVDALYFDKFIYGMMSSGTKIASFFDGYYPTVSFSEDGDKSLLPETEMVNRCYGFKLNHLFKWLRENPYLPIDYWIIYSGKPVLLEQIGGNNYKTNQNSTKTIKSEFKKLFGDNFSNLHQTRIPRFYKYFISPETDEFDMTYGKLMGAISIKILYHMSKIYAESYEETHMLQFLDSMRKMRQGDCVTRNSSTNFLKFIKAFLENFQGQEQYLSLSPNDSTIMGWSLIFAMPLEWFRKMIVDAADKTNMEFMWSKLIYVNRIDGVEHEGLKFEQDLGKGIYSEFLDSSSCILKMADGKIQVGNCENSIKSHKKWILLDMINNKIYINGRKLTSEDLHSQTGTVDILKVLIENIGKDISNKALPVSSYSKNKNDMLGKIVLPLIELIEKETGKKLPLICKWSIHEFYLKLNPSDVEMAVIDKLQK</sequence>